<evidence type="ECO:0000313" key="5">
    <source>
        <dbReference type="EMBL" id="AIZ40787.1"/>
    </source>
</evidence>
<feature type="region of interest" description="Disordered" evidence="2">
    <location>
        <begin position="274"/>
        <end position="301"/>
    </location>
</feature>
<dbReference type="InterPro" id="IPR050330">
    <property type="entry name" value="Bact_OuterMem_StrucFunc"/>
</dbReference>
<dbReference type="EMBL" id="CP009976">
    <property type="protein sequence ID" value="AIZ40787.1"/>
    <property type="molecule type" value="Genomic_DNA"/>
</dbReference>
<evidence type="ECO:0000256" key="3">
    <source>
        <dbReference type="SAM" id="Phobius"/>
    </source>
</evidence>
<accession>A0AAU8RMQ5</accession>
<reference evidence="5 6" key="1">
    <citation type="journal article" date="2014" name="Environ. Microbiol.">
        <title>Contrasting genomic patterns and infection strategies of two co-existing Bacteroidetes podovirus genera.</title>
        <authorList>
            <person name="Holmfeldt K."/>
            <person name="Howard-Varona C."/>
            <person name="Solonenko N."/>
            <person name="Sullivan M.B."/>
        </authorList>
    </citation>
    <scope>NUCLEOTIDE SEQUENCE [LARGE SCALE GENOMIC DNA]</scope>
    <source>
        <strain evidence="5 6">18</strain>
    </source>
</reference>
<proteinExistence type="predicted"/>
<keyword evidence="3" id="KW-0812">Transmembrane</keyword>
<evidence type="ECO:0000256" key="2">
    <source>
        <dbReference type="SAM" id="MobiDB-lite"/>
    </source>
</evidence>
<keyword evidence="3" id="KW-1133">Transmembrane helix</keyword>
<dbReference type="Gene3D" id="3.30.1330.60">
    <property type="entry name" value="OmpA-like domain"/>
    <property type="match status" value="2"/>
</dbReference>
<dbReference type="Pfam" id="PF00691">
    <property type="entry name" value="OmpA"/>
    <property type="match status" value="1"/>
</dbReference>
<dbReference type="InterPro" id="IPR036737">
    <property type="entry name" value="OmpA-like_sf"/>
</dbReference>
<sequence>MTKKTFYLLGIIITILLGTYFFMTCCSCCEETTEITETKVAEESLPEATAYPFKFSDGSFSYETNDNFNFNRSSSSILMPLSAKVTEGINGIKSYLGENASKVFDITGFYTSDEANKSAFPNLGIARANAIKNHLVAQGIPSSSLNILGALKEDMISSSENVFLGPVSYAFSNEHEDLEDEMKALYDKIKADPLVLYFNTGEASINLTADERQKIADISKYLDKVAGANCSVVGHTDSQGNRITNIGLGQERADFAKQYLSDNGIEASKIIATSKGPDSPIATNDTEEGRSQNRRTVITLN</sequence>
<feature type="domain" description="OmpA-like" evidence="4">
    <location>
        <begin position="185"/>
        <end position="301"/>
    </location>
</feature>
<gene>
    <name evidence="5" type="ORF">M666_03900</name>
</gene>
<organism evidence="5 6">
    <name type="scientific">Cellulophaga baltica 18</name>
    <dbReference type="NCBI Taxonomy" id="1348584"/>
    <lineage>
        <taxon>Bacteria</taxon>
        <taxon>Pseudomonadati</taxon>
        <taxon>Bacteroidota</taxon>
        <taxon>Flavobacteriia</taxon>
        <taxon>Flavobacteriales</taxon>
        <taxon>Flavobacteriaceae</taxon>
        <taxon>Cellulophaga</taxon>
    </lineage>
</organism>
<dbReference type="InterPro" id="IPR006665">
    <property type="entry name" value="OmpA-like"/>
</dbReference>
<evidence type="ECO:0000313" key="6">
    <source>
        <dbReference type="Proteomes" id="UP000030786"/>
    </source>
</evidence>
<dbReference type="RefSeq" id="WP_029447673.1">
    <property type="nucleotide sequence ID" value="NZ_CP009976.1"/>
</dbReference>
<dbReference type="GeneID" id="78059875"/>
<protein>
    <submittedName>
        <fullName evidence="5">Cell envelope biogenesis protein OmpA</fullName>
    </submittedName>
</protein>
<feature type="transmembrane region" description="Helical" evidence="3">
    <location>
        <begin position="5"/>
        <end position="23"/>
    </location>
</feature>
<keyword evidence="1 3" id="KW-0472">Membrane</keyword>
<dbReference type="PROSITE" id="PS51123">
    <property type="entry name" value="OMPA_2"/>
    <property type="match status" value="1"/>
</dbReference>
<evidence type="ECO:0000256" key="1">
    <source>
        <dbReference type="PROSITE-ProRule" id="PRU00473"/>
    </source>
</evidence>
<dbReference type="PANTHER" id="PTHR30329">
    <property type="entry name" value="STATOR ELEMENT OF FLAGELLAR MOTOR COMPLEX"/>
    <property type="match status" value="1"/>
</dbReference>
<dbReference type="PANTHER" id="PTHR30329:SF21">
    <property type="entry name" value="LIPOPROTEIN YIAD-RELATED"/>
    <property type="match status" value="1"/>
</dbReference>
<evidence type="ECO:0000259" key="4">
    <source>
        <dbReference type="PROSITE" id="PS51123"/>
    </source>
</evidence>
<dbReference type="CDD" id="cd07185">
    <property type="entry name" value="OmpA_C-like"/>
    <property type="match status" value="1"/>
</dbReference>
<dbReference type="GO" id="GO:0016020">
    <property type="term" value="C:membrane"/>
    <property type="evidence" value="ECO:0007669"/>
    <property type="project" value="UniProtKB-UniRule"/>
</dbReference>
<name>A0AAU8RMQ5_9FLAO</name>
<dbReference type="AlphaFoldDB" id="A0AAU8RMQ5"/>
<dbReference type="Proteomes" id="UP000030786">
    <property type="component" value="Chromosome"/>
</dbReference>
<dbReference type="KEGG" id="cbat:M666_03900"/>
<dbReference type="SUPFAM" id="SSF103088">
    <property type="entry name" value="OmpA-like"/>
    <property type="match status" value="2"/>
</dbReference>